<sequence>RLSTQGEILPGRKIPMSSSANTNSNIPLMAMTPTVSSPTSTNSSSAIYKDLTSNLFDPHAPSQSYS</sequence>
<feature type="non-terminal residue" evidence="2">
    <location>
        <position position="66"/>
    </location>
</feature>
<name>A0A8S3BG10_9BILA</name>
<organism evidence="2 3">
    <name type="scientific">Rotaria magnacalcarata</name>
    <dbReference type="NCBI Taxonomy" id="392030"/>
    <lineage>
        <taxon>Eukaryota</taxon>
        <taxon>Metazoa</taxon>
        <taxon>Spiralia</taxon>
        <taxon>Gnathifera</taxon>
        <taxon>Rotifera</taxon>
        <taxon>Eurotatoria</taxon>
        <taxon>Bdelloidea</taxon>
        <taxon>Philodinida</taxon>
        <taxon>Philodinidae</taxon>
        <taxon>Rotaria</taxon>
    </lineage>
</organism>
<feature type="compositionally biased region" description="Polar residues" evidence="1">
    <location>
        <begin position="16"/>
        <end position="26"/>
    </location>
</feature>
<accession>A0A8S3BG10</accession>
<dbReference type="EMBL" id="CAJOBI010148705">
    <property type="protein sequence ID" value="CAF4801432.1"/>
    <property type="molecule type" value="Genomic_DNA"/>
</dbReference>
<dbReference type="AlphaFoldDB" id="A0A8S3BG10"/>
<comment type="caution">
    <text evidence="2">The sequence shown here is derived from an EMBL/GenBank/DDBJ whole genome shotgun (WGS) entry which is preliminary data.</text>
</comment>
<proteinExistence type="predicted"/>
<feature type="non-terminal residue" evidence="2">
    <location>
        <position position="1"/>
    </location>
</feature>
<evidence type="ECO:0000256" key="1">
    <source>
        <dbReference type="SAM" id="MobiDB-lite"/>
    </source>
</evidence>
<dbReference type="Proteomes" id="UP000676336">
    <property type="component" value="Unassembled WGS sequence"/>
</dbReference>
<reference evidence="2" key="1">
    <citation type="submission" date="2021-02" db="EMBL/GenBank/DDBJ databases">
        <authorList>
            <person name="Nowell W R."/>
        </authorList>
    </citation>
    <scope>NUCLEOTIDE SEQUENCE</scope>
</reference>
<feature type="compositionally biased region" description="Low complexity" evidence="1">
    <location>
        <begin position="32"/>
        <end position="44"/>
    </location>
</feature>
<feature type="region of interest" description="Disordered" evidence="1">
    <location>
        <begin position="1"/>
        <end position="44"/>
    </location>
</feature>
<gene>
    <name evidence="2" type="ORF">SMN809_LOCUS47197</name>
</gene>
<protein>
    <submittedName>
        <fullName evidence="2">Uncharacterized protein</fullName>
    </submittedName>
</protein>
<evidence type="ECO:0000313" key="2">
    <source>
        <dbReference type="EMBL" id="CAF4801432.1"/>
    </source>
</evidence>
<evidence type="ECO:0000313" key="3">
    <source>
        <dbReference type="Proteomes" id="UP000676336"/>
    </source>
</evidence>